<dbReference type="InterPro" id="IPR050235">
    <property type="entry name" value="CK1_Ser-Thr_kinase"/>
</dbReference>
<accession>A0A8S1GSW5</accession>
<dbReference type="GO" id="GO:0004674">
    <property type="term" value="F:protein serine/threonine kinase activity"/>
    <property type="evidence" value="ECO:0007669"/>
    <property type="project" value="UniProtKB-KW"/>
</dbReference>
<feature type="domain" description="Protein kinase" evidence="7">
    <location>
        <begin position="33"/>
        <end position="303"/>
    </location>
</feature>
<dbReference type="CDD" id="cd14017">
    <property type="entry name" value="STKc_TTBK"/>
    <property type="match status" value="1"/>
</dbReference>
<dbReference type="OrthoDB" id="5979581at2759"/>
<keyword evidence="5" id="KW-0067">ATP-binding</keyword>
<evidence type="ECO:0000256" key="6">
    <source>
        <dbReference type="SAM" id="MobiDB-lite"/>
    </source>
</evidence>
<feature type="compositionally biased region" description="Basic and acidic residues" evidence="6">
    <location>
        <begin position="464"/>
        <end position="488"/>
    </location>
</feature>
<dbReference type="Gene3D" id="1.10.510.10">
    <property type="entry name" value="Transferase(Phosphotransferase) domain 1"/>
    <property type="match status" value="1"/>
</dbReference>
<organism evidence="8 9">
    <name type="scientific">Caenorhabditis auriculariae</name>
    <dbReference type="NCBI Taxonomy" id="2777116"/>
    <lineage>
        <taxon>Eukaryota</taxon>
        <taxon>Metazoa</taxon>
        <taxon>Ecdysozoa</taxon>
        <taxon>Nematoda</taxon>
        <taxon>Chromadorea</taxon>
        <taxon>Rhabditida</taxon>
        <taxon>Rhabditina</taxon>
        <taxon>Rhabditomorpha</taxon>
        <taxon>Rhabditoidea</taxon>
        <taxon>Rhabditidae</taxon>
        <taxon>Peloderinae</taxon>
        <taxon>Caenorhabditis</taxon>
    </lineage>
</organism>
<comment type="caution">
    <text evidence="8">The sequence shown here is derived from an EMBL/GenBank/DDBJ whole genome shotgun (WGS) entry which is preliminary data.</text>
</comment>
<dbReference type="PROSITE" id="PS50011">
    <property type="entry name" value="PROTEIN_KINASE_DOM"/>
    <property type="match status" value="1"/>
</dbReference>
<proteinExistence type="predicted"/>
<evidence type="ECO:0000256" key="1">
    <source>
        <dbReference type="ARBA" id="ARBA00022527"/>
    </source>
</evidence>
<sequence>MSTENTPESSKVEADKTMPQVGFIIEQDEGNKWRVLRNVYSGPFSDVYIVSDVKSGVRYAMKCEKTMDNARSVLRLDVLVLRATIGLVGFPHFIAAGRTFNYKYCVMQLVGPDLGRLRRTRPDKKFTMATALRILDQTLTRLENLHDAGWLCRDVKAPNFAIGLDTDESTIFMLDFGFARKFKDSDGKVIPPRAAAALMGTFQYCAVSAHSHKDQSAKDDLESWFYMAIELLKGPLPWAAIDGRKNHKLIGEQKQLIRSEPAKSTFFSGVPIQFQEILQLIDGTGFSDRPCYARLRELLHQAAFSNSVTLREPFDWENNQRMQNKADFVGELGESNLASARLDAKNSHDLIMESSQKSAKKEPHEETKPVLLASVPPIAVPVQVPNLGPTHANLISTAAKDNPVVSTPPSEPEPHKKEPQEEVKPVLLASVAPIVLPVQIPNLGPALANIISTAKELLRQSPILRERRKEKQEEEAKKTGSSTDHSHDQSSTSDDN</sequence>
<dbReference type="SUPFAM" id="SSF56112">
    <property type="entry name" value="Protein kinase-like (PK-like)"/>
    <property type="match status" value="1"/>
</dbReference>
<evidence type="ECO:0000256" key="4">
    <source>
        <dbReference type="ARBA" id="ARBA00022777"/>
    </source>
</evidence>
<name>A0A8S1GSW5_9PELO</name>
<dbReference type="AlphaFoldDB" id="A0A8S1GSW5"/>
<keyword evidence="9" id="KW-1185">Reference proteome</keyword>
<dbReference type="InterPro" id="IPR000719">
    <property type="entry name" value="Prot_kinase_dom"/>
</dbReference>
<keyword evidence="2" id="KW-0808">Transferase</keyword>
<feature type="region of interest" description="Disordered" evidence="6">
    <location>
        <begin position="458"/>
        <end position="496"/>
    </location>
</feature>
<dbReference type="Proteomes" id="UP000835052">
    <property type="component" value="Unassembled WGS sequence"/>
</dbReference>
<dbReference type="GO" id="GO:0005524">
    <property type="term" value="F:ATP binding"/>
    <property type="evidence" value="ECO:0007669"/>
    <property type="project" value="UniProtKB-KW"/>
</dbReference>
<dbReference type="EMBL" id="CAJGYM010000003">
    <property type="protein sequence ID" value="CAD6185971.1"/>
    <property type="molecule type" value="Genomic_DNA"/>
</dbReference>
<evidence type="ECO:0000256" key="5">
    <source>
        <dbReference type="ARBA" id="ARBA00022840"/>
    </source>
</evidence>
<gene>
    <name evidence="8" type="ORF">CAUJ_LOCUS1890</name>
</gene>
<dbReference type="SMART" id="SM00220">
    <property type="entry name" value="S_TKc"/>
    <property type="match status" value="1"/>
</dbReference>
<feature type="region of interest" description="Disordered" evidence="6">
    <location>
        <begin position="400"/>
        <end position="422"/>
    </location>
</feature>
<dbReference type="PANTHER" id="PTHR11909">
    <property type="entry name" value="CASEIN KINASE-RELATED"/>
    <property type="match status" value="1"/>
</dbReference>
<keyword evidence="1" id="KW-0723">Serine/threonine-protein kinase</keyword>
<dbReference type="Pfam" id="PF00069">
    <property type="entry name" value="Pkinase"/>
    <property type="match status" value="1"/>
</dbReference>
<dbReference type="InterPro" id="IPR011009">
    <property type="entry name" value="Kinase-like_dom_sf"/>
</dbReference>
<evidence type="ECO:0000256" key="3">
    <source>
        <dbReference type="ARBA" id="ARBA00022741"/>
    </source>
</evidence>
<keyword evidence="3" id="KW-0547">Nucleotide-binding</keyword>
<evidence type="ECO:0000259" key="7">
    <source>
        <dbReference type="PROSITE" id="PS50011"/>
    </source>
</evidence>
<protein>
    <recommendedName>
        <fullName evidence="7">Protein kinase domain-containing protein</fullName>
    </recommendedName>
</protein>
<feature type="compositionally biased region" description="Basic and acidic residues" evidence="6">
    <location>
        <begin position="412"/>
        <end position="422"/>
    </location>
</feature>
<evidence type="ECO:0000256" key="2">
    <source>
        <dbReference type="ARBA" id="ARBA00022679"/>
    </source>
</evidence>
<dbReference type="InterPro" id="IPR047916">
    <property type="entry name" value="TTBK_Asator-like_STKc"/>
</dbReference>
<reference evidence="8" key="1">
    <citation type="submission" date="2020-10" db="EMBL/GenBank/DDBJ databases">
        <authorList>
            <person name="Kikuchi T."/>
        </authorList>
    </citation>
    <scope>NUCLEOTIDE SEQUENCE</scope>
    <source>
        <strain evidence="8">NKZ352</strain>
    </source>
</reference>
<keyword evidence="4" id="KW-0418">Kinase</keyword>
<evidence type="ECO:0000313" key="8">
    <source>
        <dbReference type="EMBL" id="CAD6185971.1"/>
    </source>
</evidence>
<evidence type="ECO:0000313" key="9">
    <source>
        <dbReference type="Proteomes" id="UP000835052"/>
    </source>
</evidence>